<dbReference type="GO" id="GO:0020037">
    <property type="term" value="F:heme binding"/>
    <property type="evidence" value="ECO:0007669"/>
    <property type="project" value="InterPro"/>
</dbReference>
<dbReference type="GO" id="GO:0009055">
    <property type="term" value="F:electron transfer activity"/>
    <property type="evidence" value="ECO:0007669"/>
    <property type="project" value="InterPro"/>
</dbReference>
<dbReference type="InterPro" id="IPR013427">
    <property type="entry name" value="Haem-bd_dom_put"/>
</dbReference>
<evidence type="ECO:0000256" key="1">
    <source>
        <dbReference type="ARBA" id="ARBA00022617"/>
    </source>
</evidence>
<evidence type="ECO:0000256" key="3">
    <source>
        <dbReference type="ARBA" id="ARBA00023004"/>
    </source>
</evidence>
<dbReference type="Pfam" id="PF13646">
    <property type="entry name" value="HEAT_2"/>
    <property type="match status" value="1"/>
</dbReference>
<dbReference type="InterPro" id="IPR011041">
    <property type="entry name" value="Quinoprot_gluc/sorb_DH_b-prop"/>
</dbReference>
<dbReference type="EMBL" id="SJPJ01000001">
    <property type="protein sequence ID" value="TWT84170.1"/>
    <property type="molecule type" value="Genomic_DNA"/>
</dbReference>
<sequence length="1106" mass="120511">MEPSETAETAAATKPVAIGPLDPQIAEASDEAVGAMKGIFLAENWDIDLFAAEPDVANIVSFDIDARGRLFVCESFRQDRGVSDNRSHDETWLLADLASKTVQDRIDYHRKLLGDAAVTYTQHDDRIRRLVDTDHDGKADQSVVLASGFHRLEEGTGAGVLVRGNHIYYTCIPRLWNLIDKDDDGVADDRVVLSDGYGVRVAFRGHDLHGLVIGPDGRLYFSVGDRGYHVTTKENEVLANPATGAVFRCELDGSGLEVYCTGLRNPQELAFNDLGDWFTVDNNSDSGDKARIVQLLHHGDSGWRMYYQYLSDRGSFNEDRLWEPVHSEQPSYIVPPVANFTDGPSGLAFYPGTGFGDALKDHFLICDFRGTANQSGVRSFQLDPQGAFYKLGHSDQPIWSVLATDVAFGPDGAIYISDWVDGWKGVGKGRIYRVTDSQQTESDIVGQVATRLARDWSSLRSEDLVESLSHVDRRIRLEAQWELAARSDTDSFLGVAVNAEALPLARRHAIWGVDMIARLDSSKTPTVLDALRPLTSDPDSAVRAEVAKVLGQRGDTAAQSQLIQLLADKSPRVRYAAAMALSVQKASQAFVPVLQMIAENGTAAAPIDPAIRHAGQTYLANAIPVEMLSKLKNHDSELVRQSAVVALRRIKSGEVTAFLNDKSSLVMGEAVRAIHDEPIPQSLEALAALVESPLANVPILRRVIAANFRIGTLASATALAKFAARNSSPDAMRVETLDCLANWDSLDPRDRVLGDLRPAVKREIEDAVSAISPEVDSLLASSETVREKTIEVAAKLGIKQIAPSLASRTNDANHSFRVRANALMGLSKLDTPKAIALAREVRLAPANALVEASLKVLAEHDRAGSIDRFVEATTSRRLAVRQLAWDILAKCGNEQATETISQAVRQYIDGTLDGDVQLNVLEAAEGRIPDSLQEELHEHQLALAETNPLAPWLVALEGGDSKKGRSLFFDRTELSCVRCHKVDQNGGEVGPDLTVIGKQKERVYLLESICIPDSSIADGFGSMVIANDAGQLLTGVVKSENDELLELIQADGSIVRIPQDEIVTSRKGKSAMPADLLQHLSERELRDLVAYLASLREAAEPTAKVQ</sequence>
<feature type="domain" description="Cytochrome c" evidence="5">
    <location>
        <begin position="959"/>
        <end position="1096"/>
    </location>
</feature>
<dbReference type="Gene3D" id="2.120.10.30">
    <property type="entry name" value="TolB, C-terminal domain"/>
    <property type="match status" value="1"/>
</dbReference>
<dbReference type="PANTHER" id="PTHR33546:SF1">
    <property type="entry name" value="LARGE, MULTIFUNCTIONAL SECRETED PROTEIN"/>
    <property type="match status" value="1"/>
</dbReference>
<organism evidence="6 7">
    <name type="scientific">Novipirellula herctigrandis</name>
    <dbReference type="NCBI Taxonomy" id="2527986"/>
    <lineage>
        <taxon>Bacteria</taxon>
        <taxon>Pseudomonadati</taxon>
        <taxon>Planctomycetota</taxon>
        <taxon>Planctomycetia</taxon>
        <taxon>Pirellulales</taxon>
        <taxon>Pirellulaceae</taxon>
        <taxon>Novipirellula</taxon>
    </lineage>
</organism>
<evidence type="ECO:0000313" key="6">
    <source>
        <dbReference type="EMBL" id="TWT84170.1"/>
    </source>
</evidence>
<reference evidence="6 7" key="1">
    <citation type="submission" date="2019-02" db="EMBL/GenBank/DDBJ databases">
        <title>Deep-cultivation of Planctomycetes and their phenomic and genomic characterization uncovers novel biology.</title>
        <authorList>
            <person name="Wiegand S."/>
            <person name="Jogler M."/>
            <person name="Boedeker C."/>
            <person name="Pinto D."/>
            <person name="Vollmers J."/>
            <person name="Rivas-Marin E."/>
            <person name="Kohn T."/>
            <person name="Peeters S.H."/>
            <person name="Heuer A."/>
            <person name="Rast P."/>
            <person name="Oberbeckmann S."/>
            <person name="Bunk B."/>
            <person name="Jeske O."/>
            <person name="Meyerdierks A."/>
            <person name="Storesund J.E."/>
            <person name="Kallscheuer N."/>
            <person name="Luecker S."/>
            <person name="Lage O.M."/>
            <person name="Pohl T."/>
            <person name="Merkel B.J."/>
            <person name="Hornburger P."/>
            <person name="Mueller R.-W."/>
            <person name="Bruemmer F."/>
            <person name="Labrenz M."/>
            <person name="Spormann A.M."/>
            <person name="Op Den Camp H."/>
            <person name="Overmann J."/>
            <person name="Amann R."/>
            <person name="Jetten M.S.M."/>
            <person name="Mascher T."/>
            <person name="Medema M.H."/>
            <person name="Devos D.P."/>
            <person name="Kaster A.-K."/>
            <person name="Ovreas L."/>
            <person name="Rohde M."/>
            <person name="Galperin M.Y."/>
            <person name="Jogler C."/>
        </authorList>
    </citation>
    <scope>NUCLEOTIDE SEQUENCE [LARGE SCALE GENOMIC DNA]</scope>
    <source>
        <strain evidence="6 7">CA13</strain>
    </source>
</reference>
<keyword evidence="3 4" id="KW-0408">Iron</keyword>
<dbReference type="Pfam" id="PF23500">
    <property type="entry name" value="DUF7133"/>
    <property type="match status" value="1"/>
</dbReference>
<dbReference type="Gene3D" id="1.10.760.10">
    <property type="entry name" value="Cytochrome c-like domain"/>
    <property type="match status" value="1"/>
</dbReference>
<dbReference type="SUPFAM" id="SSF46626">
    <property type="entry name" value="Cytochrome c"/>
    <property type="match status" value="1"/>
</dbReference>
<evidence type="ECO:0000259" key="5">
    <source>
        <dbReference type="PROSITE" id="PS51007"/>
    </source>
</evidence>
<comment type="caution">
    <text evidence="6">The sequence shown here is derived from an EMBL/GenBank/DDBJ whole genome shotgun (WGS) entry which is preliminary data.</text>
</comment>
<gene>
    <name evidence="6" type="ORF">CA13_56460</name>
</gene>
<dbReference type="SUPFAM" id="SSF50952">
    <property type="entry name" value="Soluble quinoprotein glucose dehydrogenase"/>
    <property type="match status" value="1"/>
</dbReference>
<keyword evidence="2 4" id="KW-0479">Metal-binding</keyword>
<dbReference type="SUPFAM" id="SSF48371">
    <property type="entry name" value="ARM repeat"/>
    <property type="match status" value="2"/>
</dbReference>
<name>A0A5C5ZAC6_9BACT</name>
<dbReference type="InterPro" id="IPR011042">
    <property type="entry name" value="6-blade_b-propeller_TolB-like"/>
</dbReference>
<dbReference type="PANTHER" id="PTHR33546">
    <property type="entry name" value="LARGE, MULTIFUNCTIONAL SECRETED PROTEIN-RELATED"/>
    <property type="match status" value="1"/>
</dbReference>
<dbReference type="InterPro" id="IPR011989">
    <property type="entry name" value="ARM-like"/>
</dbReference>
<evidence type="ECO:0000256" key="4">
    <source>
        <dbReference type="PROSITE-ProRule" id="PRU00433"/>
    </source>
</evidence>
<dbReference type="InterPro" id="IPR055557">
    <property type="entry name" value="DUF7133"/>
</dbReference>
<accession>A0A5C5ZAC6</accession>
<dbReference type="NCBIfam" id="TIGR02603">
    <property type="entry name" value="CxxCH_TIGR02603"/>
    <property type="match status" value="1"/>
</dbReference>
<dbReference type="NCBIfam" id="TIGR02604">
    <property type="entry name" value="Piru_Ver_Nterm"/>
    <property type="match status" value="1"/>
</dbReference>
<dbReference type="AlphaFoldDB" id="A0A5C5ZAC6"/>
<dbReference type="SMART" id="SM00567">
    <property type="entry name" value="EZ_HEAT"/>
    <property type="match status" value="3"/>
</dbReference>
<dbReference type="InterPro" id="IPR004155">
    <property type="entry name" value="PBS_lyase_HEAT"/>
</dbReference>
<dbReference type="InterPro" id="IPR013428">
    <property type="entry name" value="Membrane-bound_put_N"/>
</dbReference>
<dbReference type="InterPro" id="IPR009056">
    <property type="entry name" value="Cyt_c-like_dom"/>
</dbReference>
<keyword evidence="7" id="KW-1185">Reference proteome</keyword>
<dbReference type="GO" id="GO:0046872">
    <property type="term" value="F:metal ion binding"/>
    <property type="evidence" value="ECO:0007669"/>
    <property type="project" value="UniProtKB-KW"/>
</dbReference>
<dbReference type="InterPro" id="IPR036909">
    <property type="entry name" value="Cyt_c-like_dom_sf"/>
</dbReference>
<evidence type="ECO:0000256" key="2">
    <source>
        <dbReference type="ARBA" id="ARBA00022723"/>
    </source>
</evidence>
<protein>
    <submittedName>
        <fullName evidence="6">HEAT repeat protein</fullName>
    </submittedName>
</protein>
<dbReference type="PROSITE" id="PS51007">
    <property type="entry name" value="CYTC"/>
    <property type="match status" value="1"/>
</dbReference>
<keyword evidence="1 4" id="KW-0349">Heme</keyword>
<dbReference type="InterPro" id="IPR016024">
    <property type="entry name" value="ARM-type_fold"/>
</dbReference>
<dbReference type="Gene3D" id="1.25.10.10">
    <property type="entry name" value="Leucine-rich Repeat Variant"/>
    <property type="match status" value="2"/>
</dbReference>
<proteinExistence type="predicted"/>
<dbReference type="Proteomes" id="UP000315010">
    <property type="component" value="Unassembled WGS sequence"/>
</dbReference>
<evidence type="ECO:0000313" key="7">
    <source>
        <dbReference type="Proteomes" id="UP000315010"/>
    </source>
</evidence>